<dbReference type="HAMAP" id="MF_01114">
    <property type="entry name" value="RecX"/>
    <property type="match status" value="1"/>
</dbReference>
<dbReference type="PANTHER" id="PTHR33602">
    <property type="entry name" value="REGULATORY PROTEIN RECX FAMILY PROTEIN"/>
    <property type="match status" value="1"/>
</dbReference>
<dbReference type="InterPro" id="IPR053925">
    <property type="entry name" value="RecX_HTH_3rd"/>
</dbReference>
<dbReference type="PANTHER" id="PTHR33602:SF1">
    <property type="entry name" value="REGULATORY PROTEIN RECX FAMILY PROTEIN"/>
    <property type="match status" value="1"/>
</dbReference>
<protein>
    <recommendedName>
        <fullName evidence="3 5">Regulatory protein RecX</fullName>
    </recommendedName>
</protein>
<evidence type="ECO:0000259" key="8">
    <source>
        <dbReference type="Pfam" id="PF21982"/>
    </source>
</evidence>
<dbReference type="Pfam" id="PF21981">
    <property type="entry name" value="RecX_HTH3"/>
    <property type="match status" value="2"/>
</dbReference>
<dbReference type="Proteomes" id="UP000270468">
    <property type="component" value="Unassembled WGS sequence"/>
</dbReference>
<comment type="function">
    <text evidence="5">Modulates RecA activity.</text>
</comment>
<organism evidence="9 10">
    <name type="scientific">Filibacter tadaridae</name>
    <dbReference type="NCBI Taxonomy" id="2483811"/>
    <lineage>
        <taxon>Bacteria</taxon>
        <taxon>Bacillati</taxon>
        <taxon>Bacillota</taxon>
        <taxon>Bacilli</taxon>
        <taxon>Bacillales</taxon>
        <taxon>Caryophanaceae</taxon>
        <taxon>Filibacter</taxon>
    </lineage>
</organism>
<reference evidence="9 10" key="1">
    <citation type="submission" date="2018-11" db="EMBL/GenBank/DDBJ databases">
        <authorList>
            <person name="Criscuolo A."/>
        </authorList>
    </citation>
    <scope>NUCLEOTIDE SEQUENCE [LARGE SCALE GENOMIC DNA]</scope>
    <source>
        <strain evidence="9">ATB-66</strain>
    </source>
</reference>
<evidence type="ECO:0000256" key="4">
    <source>
        <dbReference type="ARBA" id="ARBA00022490"/>
    </source>
</evidence>
<feature type="domain" description="RecX third three-helical" evidence="7">
    <location>
        <begin position="220"/>
        <end position="260"/>
    </location>
</feature>
<keyword evidence="10" id="KW-1185">Reference proteome</keyword>
<dbReference type="InterPro" id="IPR053926">
    <property type="entry name" value="RecX_HTH_1st"/>
</dbReference>
<sequence>MPVITKITQQKKDHERYNIFLDEKYAYSVHESVLVKFGLSKGMTLEDWSIDEMVYEDEIKKAFNRALHYLGFRMRSEFEVKKKLLDAGYGEAIVLEAIVKLKNLGFLNDETFSDALLQTQKRTSSKGPRAIQQELQRKGIRKELQEKVLDSYSEDEQLEIATKLAEKAANANRSVAPAQLKQKIQSALLRKGYSFDIIKQALAGIDFDRGEDEWAGITETVGEKVWRRYSSKYSGSTRANKVKQAMYQKGISFDLIDNFIEKKENEENGD</sequence>
<dbReference type="InterPro" id="IPR053924">
    <property type="entry name" value="RecX_HTH_2nd"/>
</dbReference>
<dbReference type="Gene3D" id="1.10.10.10">
    <property type="entry name" value="Winged helix-like DNA-binding domain superfamily/Winged helix DNA-binding domain"/>
    <property type="match status" value="4"/>
</dbReference>
<accession>A0A3P5WLY2</accession>
<feature type="domain" description="RecX first three-helical" evidence="8">
    <location>
        <begin position="62"/>
        <end position="101"/>
    </location>
</feature>
<comment type="subcellular location">
    <subcellularLocation>
        <location evidence="1 5">Cytoplasm</location>
    </subcellularLocation>
</comment>
<dbReference type="OrthoDB" id="5421057at2"/>
<evidence type="ECO:0000256" key="2">
    <source>
        <dbReference type="ARBA" id="ARBA00009695"/>
    </source>
</evidence>
<evidence type="ECO:0000313" key="10">
    <source>
        <dbReference type="Proteomes" id="UP000270468"/>
    </source>
</evidence>
<dbReference type="InterPro" id="IPR003783">
    <property type="entry name" value="Regulatory_RecX"/>
</dbReference>
<dbReference type="NCBIfam" id="NF010733">
    <property type="entry name" value="PRK14135.1"/>
    <property type="match status" value="1"/>
</dbReference>
<dbReference type="Pfam" id="PF02631">
    <property type="entry name" value="RecX_HTH2"/>
    <property type="match status" value="1"/>
</dbReference>
<evidence type="ECO:0000256" key="1">
    <source>
        <dbReference type="ARBA" id="ARBA00004496"/>
    </source>
</evidence>
<dbReference type="AlphaFoldDB" id="A0A3P5WLY2"/>
<evidence type="ECO:0000256" key="3">
    <source>
        <dbReference type="ARBA" id="ARBA00018111"/>
    </source>
</evidence>
<evidence type="ECO:0000259" key="7">
    <source>
        <dbReference type="Pfam" id="PF21981"/>
    </source>
</evidence>
<proteinExistence type="inferred from homology"/>
<gene>
    <name evidence="5 9" type="primary">recX</name>
    <name evidence="9" type="ORF">FILTAD_00849</name>
</gene>
<keyword evidence="4 5" id="KW-0963">Cytoplasm</keyword>
<dbReference type="InterPro" id="IPR036388">
    <property type="entry name" value="WH-like_DNA-bd_sf"/>
</dbReference>
<dbReference type="GO" id="GO:0006282">
    <property type="term" value="P:regulation of DNA repair"/>
    <property type="evidence" value="ECO:0007669"/>
    <property type="project" value="UniProtKB-UniRule"/>
</dbReference>
<dbReference type="GO" id="GO:0005737">
    <property type="term" value="C:cytoplasm"/>
    <property type="evidence" value="ECO:0007669"/>
    <property type="project" value="UniProtKB-SubCell"/>
</dbReference>
<comment type="similarity">
    <text evidence="2 5">Belongs to the RecX family.</text>
</comment>
<feature type="domain" description="RecX second three-helical" evidence="6">
    <location>
        <begin position="108"/>
        <end position="149"/>
    </location>
</feature>
<feature type="domain" description="RecX third three-helical" evidence="7">
    <location>
        <begin position="155"/>
        <end position="202"/>
    </location>
</feature>
<name>A0A3P5WLY2_9BACL</name>
<evidence type="ECO:0000313" key="9">
    <source>
        <dbReference type="EMBL" id="VDC22698.1"/>
    </source>
</evidence>
<dbReference type="RefSeq" id="WP_124069276.1">
    <property type="nucleotide sequence ID" value="NZ_CBCRXF010000009.1"/>
</dbReference>
<dbReference type="EMBL" id="UXAV01000023">
    <property type="protein sequence ID" value="VDC22698.1"/>
    <property type="molecule type" value="Genomic_DNA"/>
</dbReference>
<evidence type="ECO:0000259" key="6">
    <source>
        <dbReference type="Pfam" id="PF02631"/>
    </source>
</evidence>
<evidence type="ECO:0000256" key="5">
    <source>
        <dbReference type="HAMAP-Rule" id="MF_01114"/>
    </source>
</evidence>
<dbReference type="Pfam" id="PF21982">
    <property type="entry name" value="RecX_HTH1"/>
    <property type="match status" value="1"/>
</dbReference>